<dbReference type="Gene3D" id="3.80.10.10">
    <property type="entry name" value="Ribonuclease Inhibitor"/>
    <property type="match status" value="1"/>
</dbReference>
<gene>
    <name evidence="4" type="ORF">B0T25DRAFT_596427</name>
</gene>
<dbReference type="Proteomes" id="UP001275084">
    <property type="component" value="Unassembled WGS sequence"/>
</dbReference>
<keyword evidence="2" id="KW-0677">Repeat</keyword>
<proteinExistence type="predicted"/>
<keyword evidence="1" id="KW-0433">Leucine-rich repeat</keyword>
<feature type="compositionally biased region" description="Polar residues" evidence="3">
    <location>
        <begin position="34"/>
        <end position="43"/>
    </location>
</feature>
<feature type="compositionally biased region" description="Low complexity" evidence="3">
    <location>
        <begin position="77"/>
        <end position="87"/>
    </location>
</feature>
<dbReference type="AlphaFoldDB" id="A0AAJ0MK08"/>
<evidence type="ECO:0000313" key="4">
    <source>
        <dbReference type="EMBL" id="KAK3363319.1"/>
    </source>
</evidence>
<comment type="caution">
    <text evidence="4">The sequence shown here is derived from an EMBL/GenBank/DDBJ whole genome shotgun (WGS) entry which is preliminary data.</text>
</comment>
<sequence>MADEPTLPCLPPTSRLAASLSNAGRKRTRGLNPPTYNLSTSSDPAVFSSDDDPALDNYIHGRRKKRYVGTWYDQHPASSDSADSAMGDDMRPPPLKPRQQRQFKRRFDSGVWMAQTDVSTDADESMDLDPPVSRLPLPVSPSVSLRPRYSAEEANAQRIIQSCIDGGREEVDLSALQLCSIPNAILELVSLIAPIPTVAKDVAFEQRDPSIKLFLSNNSLRQFPSAIFNVDHLTVLSLRANRLTELPPAIASLKNLETLNIAQNKLRSLPGELLSLMKAGSKLTDIQLHPNPFYQPNVPNCSSSGADEYEQGTFGPKDDDGMCESWYGFTTSLLARTPVQFSNRSTVVSRFEFPTVSSLPTHLRKLELEELWSLEIPKAIGGQLGPHLDDVRESMPKGAPSLFELALRAAVGHPDRESAKCVLSEQCVSNHFAAAFDRAAHISDVGGQTCCVCGRDTIMPVTEWIEFRELQRTQVIVAGSGESLVENWYSVRVSNNGDEHCVPFVRRGCSWNCIPFKASEPSEPSKDLELSEL</sequence>
<evidence type="ECO:0000256" key="2">
    <source>
        <dbReference type="ARBA" id="ARBA00022737"/>
    </source>
</evidence>
<dbReference type="PANTHER" id="PTHR48051">
    <property type="match status" value="1"/>
</dbReference>
<dbReference type="PROSITE" id="PS51450">
    <property type="entry name" value="LRR"/>
    <property type="match status" value="1"/>
</dbReference>
<dbReference type="InterPro" id="IPR032675">
    <property type="entry name" value="LRR_dom_sf"/>
</dbReference>
<dbReference type="PANTHER" id="PTHR48051:SF1">
    <property type="entry name" value="RAS SUPPRESSOR PROTEIN 1"/>
    <property type="match status" value="1"/>
</dbReference>
<dbReference type="InterPro" id="IPR050216">
    <property type="entry name" value="LRR_domain-containing"/>
</dbReference>
<dbReference type="EMBL" id="JAUIQD010000001">
    <property type="protein sequence ID" value="KAK3363319.1"/>
    <property type="molecule type" value="Genomic_DNA"/>
</dbReference>
<name>A0AAJ0MK08_9PEZI</name>
<dbReference type="SMART" id="SM00369">
    <property type="entry name" value="LRR_TYP"/>
    <property type="match status" value="2"/>
</dbReference>
<dbReference type="GO" id="GO:0005737">
    <property type="term" value="C:cytoplasm"/>
    <property type="evidence" value="ECO:0007669"/>
    <property type="project" value="TreeGrafter"/>
</dbReference>
<evidence type="ECO:0008006" key="6">
    <source>
        <dbReference type="Google" id="ProtNLM"/>
    </source>
</evidence>
<reference evidence="4" key="2">
    <citation type="submission" date="2023-06" db="EMBL/GenBank/DDBJ databases">
        <authorList>
            <consortium name="Lawrence Berkeley National Laboratory"/>
            <person name="Haridas S."/>
            <person name="Hensen N."/>
            <person name="Bonometti L."/>
            <person name="Westerberg I."/>
            <person name="Brannstrom I.O."/>
            <person name="Guillou S."/>
            <person name="Cros-Aarteil S."/>
            <person name="Calhoun S."/>
            <person name="Kuo A."/>
            <person name="Mondo S."/>
            <person name="Pangilinan J."/>
            <person name="Riley R."/>
            <person name="Labutti K."/>
            <person name="Andreopoulos B."/>
            <person name="Lipzen A."/>
            <person name="Chen C."/>
            <person name="Yanf M."/>
            <person name="Daum C."/>
            <person name="Ng V."/>
            <person name="Clum A."/>
            <person name="Steindorff A."/>
            <person name="Ohm R."/>
            <person name="Martin F."/>
            <person name="Silar P."/>
            <person name="Natvig D."/>
            <person name="Lalanne C."/>
            <person name="Gautier V."/>
            <person name="Ament-Velasquez S.L."/>
            <person name="Kruys A."/>
            <person name="Hutchinson M.I."/>
            <person name="Powell A.J."/>
            <person name="Barry K."/>
            <person name="Miller A.N."/>
            <person name="Grigoriev I.V."/>
            <person name="Debuchy R."/>
            <person name="Gladieux P."/>
            <person name="Thoren M.H."/>
            <person name="Johannesson H."/>
        </authorList>
    </citation>
    <scope>NUCLEOTIDE SEQUENCE</scope>
    <source>
        <strain evidence="4">CBS 955.72</strain>
    </source>
</reference>
<accession>A0AAJ0MK08</accession>
<evidence type="ECO:0000256" key="3">
    <source>
        <dbReference type="SAM" id="MobiDB-lite"/>
    </source>
</evidence>
<keyword evidence="5" id="KW-1185">Reference proteome</keyword>
<feature type="region of interest" description="Disordered" evidence="3">
    <location>
        <begin position="73"/>
        <end position="102"/>
    </location>
</feature>
<organism evidence="4 5">
    <name type="scientific">Lasiosphaeria hispida</name>
    <dbReference type="NCBI Taxonomy" id="260671"/>
    <lineage>
        <taxon>Eukaryota</taxon>
        <taxon>Fungi</taxon>
        <taxon>Dikarya</taxon>
        <taxon>Ascomycota</taxon>
        <taxon>Pezizomycotina</taxon>
        <taxon>Sordariomycetes</taxon>
        <taxon>Sordariomycetidae</taxon>
        <taxon>Sordariales</taxon>
        <taxon>Lasiosphaeriaceae</taxon>
        <taxon>Lasiosphaeria</taxon>
    </lineage>
</organism>
<evidence type="ECO:0000313" key="5">
    <source>
        <dbReference type="Proteomes" id="UP001275084"/>
    </source>
</evidence>
<evidence type="ECO:0000256" key="1">
    <source>
        <dbReference type="ARBA" id="ARBA00022614"/>
    </source>
</evidence>
<protein>
    <recommendedName>
        <fullName evidence="6">Leucine rich repeat domain protein</fullName>
    </recommendedName>
</protein>
<dbReference type="InterPro" id="IPR001611">
    <property type="entry name" value="Leu-rich_rpt"/>
</dbReference>
<dbReference type="SUPFAM" id="SSF52058">
    <property type="entry name" value="L domain-like"/>
    <property type="match status" value="1"/>
</dbReference>
<feature type="region of interest" description="Disordered" evidence="3">
    <location>
        <begin position="1"/>
        <end position="49"/>
    </location>
</feature>
<dbReference type="InterPro" id="IPR025875">
    <property type="entry name" value="Leu-rich_rpt_4"/>
</dbReference>
<dbReference type="Pfam" id="PF12799">
    <property type="entry name" value="LRR_4"/>
    <property type="match status" value="1"/>
</dbReference>
<reference evidence="4" key="1">
    <citation type="journal article" date="2023" name="Mol. Phylogenet. Evol.">
        <title>Genome-scale phylogeny and comparative genomics of the fungal order Sordariales.</title>
        <authorList>
            <person name="Hensen N."/>
            <person name="Bonometti L."/>
            <person name="Westerberg I."/>
            <person name="Brannstrom I.O."/>
            <person name="Guillou S."/>
            <person name="Cros-Aarteil S."/>
            <person name="Calhoun S."/>
            <person name="Haridas S."/>
            <person name="Kuo A."/>
            <person name="Mondo S."/>
            <person name="Pangilinan J."/>
            <person name="Riley R."/>
            <person name="LaButti K."/>
            <person name="Andreopoulos B."/>
            <person name="Lipzen A."/>
            <person name="Chen C."/>
            <person name="Yan M."/>
            <person name="Daum C."/>
            <person name="Ng V."/>
            <person name="Clum A."/>
            <person name="Steindorff A."/>
            <person name="Ohm R.A."/>
            <person name="Martin F."/>
            <person name="Silar P."/>
            <person name="Natvig D.O."/>
            <person name="Lalanne C."/>
            <person name="Gautier V."/>
            <person name="Ament-Velasquez S.L."/>
            <person name="Kruys A."/>
            <person name="Hutchinson M.I."/>
            <person name="Powell A.J."/>
            <person name="Barry K."/>
            <person name="Miller A.N."/>
            <person name="Grigoriev I.V."/>
            <person name="Debuchy R."/>
            <person name="Gladieux P."/>
            <person name="Hiltunen Thoren M."/>
            <person name="Johannesson H."/>
        </authorList>
    </citation>
    <scope>NUCLEOTIDE SEQUENCE</scope>
    <source>
        <strain evidence="4">CBS 955.72</strain>
    </source>
</reference>
<dbReference type="InterPro" id="IPR003591">
    <property type="entry name" value="Leu-rich_rpt_typical-subtyp"/>
</dbReference>